<dbReference type="Gene3D" id="1.20.140.10">
    <property type="entry name" value="Butyryl-CoA Dehydrogenase, subunit A, domain 3"/>
    <property type="match status" value="1"/>
</dbReference>
<keyword evidence="3 5" id="KW-0285">Flavoprotein</keyword>
<dbReference type="PANTHER" id="PTHR43884">
    <property type="entry name" value="ACYL-COA DEHYDROGENASE"/>
    <property type="match status" value="1"/>
</dbReference>
<evidence type="ECO:0000256" key="5">
    <source>
        <dbReference type="RuleBase" id="RU362125"/>
    </source>
</evidence>
<dbReference type="Gene3D" id="1.10.540.10">
    <property type="entry name" value="Acyl-CoA dehydrogenase/oxidase, N-terminal domain"/>
    <property type="match status" value="1"/>
</dbReference>
<comment type="similarity">
    <text evidence="2 5">Belongs to the acyl-CoA dehydrogenase family.</text>
</comment>
<dbReference type="InterPro" id="IPR009075">
    <property type="entry name" value="AcylCo_DH/oxidase_C"/>
</dbReference>
<evidence type="ECO:0000256" key="6">
    <source>
        <dbReference type="SAM" id="MobiDB-lite"/>
    </source>
</evidence>
<evidence type="ECO:0000313" key="11">
    <source>
        <dbReference type="Proteomes" id="UP000214646"/>
    </source>
</evidence>
<feature type="domain" description="Acyl-CoA dehydrogenase/oxidase C-terminal" evidence="7">
    <location>
        <begin position="328"/>
        <end position="471"/>
    </location>
</feature>
<dbReference type="InterPro" id="IPR006091">
    <property type="entry name" value="Acyl-CoA_Oxase/DH_mid-dom"/>
</dbReference>
<keyword evidence="5" id="KW-0560">Oxidoreductase</keyword>
<dbReference type="InterPro" id="IPR036250">
    <property type="entry name" value="AcylCo_DH-like_C"/>
</dbReference>
<name>A0A225E978_9BACT</name>
<keyword evidence="11" id="KW-1185">Reference proteome</keyword>
<dbReference type="InterPro" id="IPR046373">
    <property type="entry name" value="Acyl-CoA_Oxase/DH_mid-dom_sf"/>
</dbReference>
<dbReference type="GO" id="GO:0003995">
    <property type="term" value="F:acyl-CoA dehydrogenase activity"/>
    <property type="evidence" value="ECO:0007669"/>
    <property type="project" value="InterPro"/>
</dbReference>
<evidence type="ECO:0000259" key="7">
    <source>
        <dbReference type="Pfam" id="PF00441"/>
    </source>
</evidence>
<evidence type="ECO:0000256" key="1">
    <source>
        <dbReference type="ARBA" id="ARBA00001974"/>
    </source>
</evidence>
<evidence type="ECO:0000313" key="10">
    <source>
        <dbReference type="EMBL" id="OWK47298.1"/>
    </source>
</evidence>
<comment type="caution">
    <text evidence="10">The sequence shown here is derived from an EMBL/GenBank/DDBJ whole genome shotgun (WGS) entry which is preliminary data.</text>
</comment>
<gene>
    <name evidence="10" type="ORF">FRUB_00997</name>
</gene>
<evidence type="ECO:0000259" key="9">
    <source>
        <dbReference type="Pfam" id="PF02771"/>
    </source>
</evidence>
<dbReference type="Pfam" id="PF00441">
    <property type="entry name" value="Acyl-CoA_dh_1"/>
    <property type="match status" value="1"/>
</dbReference>
<comment type="cofactor">
    <cofactor evidence="1 5">
        <name>FAD</name>
        <dbReference type="ChEBI" id="CHEBI:57692"/>
    </cofactor>
</comment>
<dbReference type="InterPro" id="IPR009100">
    <property type="entry name" value="AcylCoA_DH/oxidase_NM_dom_sf"/>
</dbReference>
<dbReference type="SUPFAM" id="SSF56645">
    <property type="entry name" value="Acyl-CoA dehydrogenase NM domain-like"/>
    <property type="match status" value="1"/>
</dbReference>
<reference evidence="11" key="1">
    <citation type="submission" date="2017-06" db="EMBL/GenBank/DDBJ databases">
        <title>Genome analysis of Fimbriiglobus ruber SP5, the first member of the order Planctomycetales with confirmed chitinolytic capability.</title>
        <authorList>
            <person name="Ravin N.V."/>
            <person name="Rakitin A.L."/>
            <person name="Ivanova A.A."/>
            <person name="Beletsky A.V."/>
            <person name="Kulichevskaya I.S."/>
            <person name="Mardanov A.V."/>
            <person name="Dedysh S.N."/>
        </authorList>
    </citation>
    <scope>NUCLEOTIDE SEQUENCE [LARGE SCALE GENOMIC DNA]</scope>
    <source>
        <strain evidence="11">SP5</strain>
    </source>
</reference>
<feature type="domain" description="Acyl-CoA oxidase/dehydrogenase middle" evidence="8">
    <location>
        <begin position="223"/>
        <end position="305"/>
    </location>
</feature>
<dbReference type="RefSeq" id="WP_088252422.1">
    <property type="nucleotide sequence ID" value="NZ_NIDE01000001.1"/>
</dbReference>
<dbReference type="EMBL" id="NIDE01000001">
    <property type="protein sequence ID" value="OWK47298.1"/>
    <property type="molecule type" value="Genomic_DNA"/>
</dbReference>
<evidence type="ECO:0000259" key="8">
    <source>
        <dbReference type="Pfam" id="PF02770"/>
    </source>
</evidence>
<feature type="region of interest" description="Disordered" evidence="6">
    <location>
        <begin position="1"/>
        <end position="36"/>
    </location>
</feature>
<dbReference type="GO" id="GO:0050660">
    <property type="term" value="F:flavin adenine dinucleotide binding"/>
    <property type="evidence" value="ECO:0007669"/>
    <property type="project" value="InterPro"/>
</dbReference>
<proteinExistence type="inferred from homology"/>
<protein>
    <submittedName>
        <fullName evidence="10">Butyryl-CoA dehydrogenase</fullName>
    </submittedName>
</protein>
<dbReference type="Pfam" id="PF02770">
    <property type="entry name" value="Acyl-CoA_dh_M"/>
    <property type="match status" value="1"/>
</dbReference>
<dbReference type="OrthoDB" id="9802447at2"/>
<accession>A0A225E978</accession>
<dbReference type="InterPro" id="IPR037069">
    <property type="entry name" value="AcylCoA_DH/ox_N_sf"/>
</dbReference>
<dbReference type="PANTHER" id="PTHR43884:SF12">
    <property type="entry name" value="ISOVALERYL-COA DEHYDROGENASE, MITOCHONDRIAL-RELATED"/>
    <property type="match status" value="1"/>
</dbReference>
<dbReference type="Proteomes" id="UP000214646">
    <property type="component" value="Unassembled WGS sequence"/>
</dbReference>
<dbReference type="AlphaFoldDB" id="A0A225E978"/>
<feature type="domain" description="Acyl-CoA dehydrogenase/oxidase N-terminal" evidence="9">
    <location>
        <begin position="132"/>
        <end position="219"/>
    </location>
</feature>
<dbReference type="Pfam" id="PF02771">
    <property type="entry name" value="Acyl-CoA_dh_N"/>
    <property type="match status" value="1"/>
</dbReference>
<dbReference type="Gene3D" id="2.40.110.10">
    <property type="entry name" value="Butyryl-CoA Dehydrogenase, subunit A, domain 2"/>
    <property type="match status" value="1"/>
</dbReference>
<dbReference type="PROSITE" id="PS00072">
    <property type="entry name" value="ACYL_COA_DH_1"/>
    <property type="match status" value="1"/>
</dbReference>
<evidence type="ECO:0000256" key="3">
    <source>
        <dbReference type="ARBA" id="ARBA00022630"/>
    </source>
</evidence>
<dbReference type="InterPro" id="IPR013786">
    <property type="entry name" value="AcylCoA_DH/ox_N"/>
</dbReference>
<dbReference type="CDD" id="cd00567">
    <property type="entry name" value="ACAD"/>
    <property type="match status" value="1"/>
</dbReference>
<sequence>MSTQTLPTGAVDHDGTPPASGSNTSGPSAAAPRPANTANVSFAEAALRMGGKGVEEVRRMGAVDAADEQVESLFAERYQTTGSPIHRAIWDADVSVEQWMAPAPAVAPEVQTVMRNSLDVVRRHKVAGTLLDSENKISEQVLNDLAGAGYWGLLIDRKYGGAGAAFSQFAPFLTRMATIDPTIAGLASVHGCIGAVDPVQTFGSVDQKQHWLPLLASGERLSAFALTEPCAGTDLTALRTTAVRDGDEYVVTGEKLFITNVRPGRTIGLVCLIDQKPAVLVVDLPETETAEFRLKKYGLYALKHCHNQGLIFNGLRVPAENRLDPDQGDGLTVAYHGLNRGRVSLCANAAGAMRQMLADMVPWAQFRRTYGAPIANRELVRRRLGRLAGLIVGCDALVEWCAGLLDQGYRGEMECIVAKIFGSEAQKEAAIELHMKTHGGRAFLRGHVFGDNVHEFLAPCIYEGEGEVLGMAFFKSLVKQHGRTYFEPIGKIMEESGVRKPNFANPAHAWAFRKPLMAYAKWLVGNKLRSAHHSAWPDMPKDLRGHAEFAAHGLAKAAGEISSVMTKHQLKLADRQCRMAELSSRVQSLVVVLCTSLYASRQTDDIVRRAADCLCRELTRQLTGARPSDQDLRALTDLGAAIADGPCSLTAGIEPAPVMMPYQNR</sequence>
<evidence type="ECO:0000256" key="2">
    <source>
        <dbReference type="ARBA" id="ARBA00009347"/>
    </source>
</evidence>
<organism evidence="10 11">
    <name type="scientific">Fimbriiglobus ruber</name>
    <dbReference type="NCBI Taxonomy" id="1908690"/>
    <lineage>
        <taxon>Bacteria</taxon>
        <taxon>Pseudomonadati</taxon>
        <taxon>Planctomycetota</taxon>
        <taxon>Planctomycetia</taxon>
        <taxon>Gemmatales</taxon>
        <taxon>Gemmataceae</taxon>
        <taxon>Fimbriiglobus</taxon>
    </lineage>
</organism>
<keyword evidence="4 5" id="KW-0274">FAD</keyword>
<evidence type="ECO:0000256" key="4">
    <source>
        <dbReference type="ARBA" id="ARBA00022827"/>
    </source>
</evidence>
<dbReference type="SUPFAM" id="SSF47203">
    <property type="entry name" value="Acyl-CoA dehydrogenase C-terminal domain-like"/>
    <property type="match status" value="1"/>
</dbReference>
<dbReference type="InterPro" id="IPR006089">
    <property type="entry name" value="Acyl-CoA_DH_CS"/>
</dbReference>